<protein>
    <recommendedName>
        <fullName evidence="1">Integrase catalytic domain-containing protein</fullName>
    </recommendedName>
</protein>
<accession>A0AAD9QMU9</accession>
<feature type="domain" description="Integrase catalytic" evidence="1">
    <location>
        <begin position="244"/>
        <end position="418"/>
    </location>
</feature>
<organism evidence="2 3">
    <name type="scientific">Acropora cervicornis</name>
    <name type="common">Staghorn coral</name>
    <dbReference type="NCBI Taxonomy" id="6130"/>
    <lineage>
        <taxon>Eukaryota</taxon>
        <taxon>Metazoa</taxon>
        <taxon>Cnidaria</taxon>
        <taxon>Anthozoa</taxon>
        <taxon>Hexacorallia</taxon>
        <taxon>Scleractinia</taxon>
        <taxon>Astrocoeniina</taxon>
        <taxon>Acroporidae</taxon>
        <taxon>Acropora</taxon>
    </lineage>
</organism>
<reference evidence="2" key="1">
    <citation type="journal article" date="2023" name="G3 (Bethesda)">
        <title>Whole genome assembly and annotation of the endangered Caribbean coral Acropora cervicornis.</title>
        <authorList>
            <person name="Selwyn J.D."/>
            <person name="Vollmer S.V."/>
        </authorList>
    </citation>
    <scope>NUCLEOTIDE SEQUENCE</scope>
    <source>
        <strain evidence="2">K2</strain>
    </source>
</reference>
<dbReference type="GO" id="GO:0015074">
    <property type="term" value="P:DNA integration"/>
    <property type="evidence" value="ECO:0007669"/>
    <property type="project" value="InterPro"/>
</dbReference>
<dbReference type="InterPro" id="IPR058913">
    <property type="entry name" value="Integrase_dom_put"/>
</dbReference>
<dbReference type="InterPro" id="IPR001584">
    <property type="entry name" value="Integrase_cat-core"/>
</dbReference>
<dbReference type="GO" id="GO:0003676">
    <property type="term" value="F:nucleic acid binding"/>
    <property type="evidence" value="ECO:0007669"/>
    <property type="project" value="InterPro"/>
</dbReference>
<evidence type="ECO:0000313" key="3">
    <source>
        <dbReference type="Proteomes" id="UP001249851"/>
    </source>
</evidence>
<dbReference type="Proteomes" id="UP001249851">
    <property type="component" value="Unassembled WGS sequence"/>
</dbReference>
<comment type="caution">
    <text evidence="2">The sequence shown here is derived from an EMBL/GenBank/DDBJ whole genome shotgun (WGS) entry which is preliminary data.</text>
</comment>
<dbReference type="InterPro" id="IPR012337">
    <property type="entry name" value="RNaseH-like_sf"/>
</dbReference>
<name>A0AAD9QMU9_ACRCE</name>
<reference evidence="2" key="2">
    <citation type="journal article" date="2023" name="Science">
        <title>Genomic signatures of disease resistance in endangered staghorn corals.</title>
        <authorList>
            <person name="Vollmer S.V."/>
            <person name="Selwyn J.D."/>
            <person name="Despard B.A."/>
            <person name="Roesel C.L."/>
        </authorList>
    </citation>
    <scope>NUCLEOTIDE SEQUENCE</scope>
    <source>
        <strain evidence="2">K2</strain>
    </source>
</reference>
<dbReference type="Gene3D" id="3.30.420.10">
    <property type="entry name" value="Ribonuclease H-like superfamily/Ribonuclease H"/>
    <property type="match status" value="1"/>
</dbReference>
<proteinExistence type="predicted"/>
<dbReference type="PANTHER" id="PTHR46791:SF5">
    <property type="entry name" value="CLR5 DOMAIN-CONTAINING PROTEIN-RELATED"/>
    <property type="match status" value="1"/>
</dbReference>
<keyword evidence="3" id="KW-1185">Reference proteome</keyword>
<dbReference type="InterPro" id="IPR036397">
    <property type="entry name" value="RNaseH_sf"/>
</dbReference>
<dbReference type="PROSITE" id="PS50994">
    <property type="entry name" value="INTEGRASE"/>
    <property type="match status" value="1"/>
</dbReference>
<evidence type="ECO:0000313" key="2">
    <source>
        <dbReference type="EMBL" id="KAK2564039.1"/>
    </source>
</evidence>
<gene>
    <name evidence="2" type="ORF">P5673_012256</name>
</gene>
<dbReference type="EMBL" id="JARQWQ010000023">
    <property type="protein sequence ID" value="KAK2564039.1"/>
    <property type="molecule type" value="Genomic_DNA"/>
</dbReference>
<dbReference type="AlphaFoldDB" id="A0AAD9QMU9"/>
<dbReference type="PANTHER" id="PTHR46791">
    <property type="entry name" value="EXPRESSED PROTEIN"/>
    <property type="match status" value="1"/>
</dbReference>
<dbReference type="SUPFAM" id="SSF53098">
    <property type="entry name" value="Ribonuclease H-like"/>
    <property type="match status" value="1"/>
</dbReference>
<sequence length="523" mass="59597">MFKRSSVMAYNYGADRLLDSVNLIPFFHIELRAERVHMDARQQFAAALNEVLAELEASGDGHVADVGFISLRIETLSETALLNGDIPMTVIDVLNQARQHLNKSTESTPYSSYAAPVLPSMGRRGRPKFDITEYQLKFFKDNQFTNRDIALMLGVSQRTVERRMTELQLSNLSRYSNIEDDMLDSFVQRIVMNFPRSGMKTIEGCLASQGVRVQRARLRSSLKRADPVGQRLRSLNPIRRRVYSVRSPLSLWHMDGNHKLIRWKFVIHGCIDGFSRVITYLKCSSDNTSATVLRLFKQAVHEWGLPSRVRGDMGVENRDRTRTRKRELHTGRSVHNSRIERLWRDVYQIVLSVFHDLFLSLEENHYLDIDNNDHLFCLHFVYKPLINRMLDSFSSSWLNHKIRTARNKTPMQLFLMGMQQVARENGVVSSQYFESLNVDQINSYGVDPSAPLPDDDEESNGVMVAEPLCPLSANGLAAFTGEMSGVVGTDVWDISPYLHSLDDLRPLKQLYSSSTDIIGSSAS</sequence>
<dbReference type="Pfam" id="PF24764">
    <property type="entry name" value="rva_4"/>
    <property type="match status" value="1"/>
</dbReference>
<evidence type="ECO:0000259" key="1">
    <source>
        <dbReference type="PROSITE" id="PS50994"/>
    </source>
</evidence>